<dbReference type="PANTHER" id="PTHR24186">
    <property type="entry name" value="PROTEIN PHOSPHATASE 1 REGULATORY SUBUNIT"/>
    <property type="match status" value="1"/>
</dbReference>
<feature type="region of interest" description="Disordered" evidence="8">
    <location>
        <begin position="175"/>
        <end position="214"/>
    </location>
</feature>
<feature type="compositionally biased region" description="Polar residues" evidence="8">
    <location>
        <begin position="201"/>
        <end position="210"/>
    </location>
</feature>
<evidence type="ECO:0000256" key="3">
    <source>
        <dbReference type="ARBA" id="ARBA00022737"/>
    </source>
</evidence>
<protein>
    <submittedName>
        <fullName evidence="11">Ankyrin repeat-containing protein itn1</fullName>
    </submittedName>
</protein>
<evidence type="ECO:0000313" key="12">
    <source>
        <dbReference type="Proteomes" id="UP000237347"/>
    </source>
</evidence>
<name>A0AAW0L154_QUESU</name>
<evidence type="ECO:0000256" key="4">
    <source>
        <dbReference type="ARBA" id="ARBA00022989"/>
    </source>
</evidence>
<dbReference type="PROSITE" id="PS50297">
    <property type="entry name" value="ANK_REP_REGION"/>
    <property type="match status" value="1"/>
</dbReference>
<dbReference type="InterPro" id="IPR026961">
    <property type="entry name" value="PGG_dom"/>
</dbReference>
<evidence type="ECO:0000259" key="10">
    <source>
        <dbReference type="Pfam" id="PF13962"/>
    </source>
</evidence>
<reference evidence="11 12" key="1">
    <citation type="journal article" date="2018" name="Sci. Data">
        <title>The draft genome sequence of cork oak.</title>
        <authorList>
            <person name="Ramos A.M."/>
            <person name="Usie A."/>
            <person name="Barbosa P."/>
            <person name="Barros P.M."/>
            <person name="Capote T."/>
            <person name="Chaves I."/>
            <person name="Simoes F."/>
            <person name="Abreu I."/>
            <person name="Carrasquinho I."/>
            <person name="Faro C."/>
            <person name="Guimaraes J.B."/>
            <person name="Mendonca D."/>
            <person name="Nobrega F."/>
            <person name="Rodrigues L."/>
            <person name="Saibo N.J.M."/>
            <person name="Varela M.C."/>
            <person name="Egas C."/>
            <person name="Matos J."/>
            <person name="Miguel C.M."/>
            <person name="Oliveira M.M."/>
            <person name="Ricardo C.P."/>
            <person name="Goncalves S."/>
        </authorList>
    </citation>
    <scope>NUCLEOTIDE SEQUENCE [LARGE SCALE GENOMIC DNA]</scope>
    <source>
        <strain evidence="12">cv. HL8</strain>
    </source>
</reference>
<dbReference type="SUPFAM" id="SSF48403">
    <property type="entry name" value="Ankyrin repeat"/>
    <property type="match status" value="1"/>
</dbReference>
<dbReference type="AlphaFoldDB" id="A0AAW0L154"/>
<evidence type="ECO:0000256" key="7">
    <source>
        <dbReference type="PROSITE-ProRule" id="PRU00023"/>
    </source>
</evidence>
<evidence type="ECO:0000256" key="5">
    <source>
        <dbReference type="ARBA" id="ARBA00023043"/>
    </source>
</evidence>
<dbReference type="EMBL" id="PKMF04000172">
    <property type="protein sequence ID" value="KAK7845274.1"/>
    <property type="molecule type" value="Genomic_DNA"/>
</dbReference>
<feature type="compositionally biased region" description="Basic and acidic residues" evidence="8">
    <location>
        <begin position="177"/>
        <end position="200"/>
    </location>
</feature>
<gene>
    <name evidence="11" type="primary">ITN1_5</name>
    <name evidence="11" type="ORF">CFP56_009706</name>
</gene>
<feature type="compositionally biased region" description="Low complexity" evidence="8">
    <location>
        <begin position="419"/>
        <end position="430"/>
    </location>
</feature>
<feature type="transmembrane region" description="Helical" evidence="9">
    <location>
        <begin position="264"/>
        <end position="288"/>
    </location>
</feature>
<evidence type="ECO:0000256" key="6">
    <source>
        <dbReference type="ARBA" id="ARBA00023136"/>
    </source>
</evidence>
<keyword evidence="12" id="KW-1185">Reference proteome</keyword>
<feature type="transmembrane region" description="Helical" evidence="9">
    <location>
        <begin position="336"/>
        <end position="357"/>
    </location>
</feature>
<evidence type="ECO:0000256" key="1">
    <source>
        <dbReference type="ARBA" id="ARBA00004141"/>
    </source>
</evidence>
<organism evidence="11 12">
    <name type="scientific">Quercus suber</name>
    <name type="common">Cork oak</name>
    <dbReference type="NCBI Taxonomy" id="58331"/>
    <lineage>
        <taxon>Eukaryota</taxon>
        <taxon>Viridiplantae</taxon>
        <taxon>Streptophyta</taxon>
        <taxon>Embryophyta</taxon>
        <taxon>Tracheophyta</taxon>
        <taxon>Spermatophyta</taxon>
        <taxon>Magnoliopsida</taxon>
        <taxon>eudicotyledons</taxon>
        <taxon>Gunneridae</taxon>
        <taxon>Pentapetalae</taxon>
        <taxon>rosids</taxon>
        <taxon>fabids</taxon>
        <taxon>Fagales</taxon>
        <taxon>Fagaceae</taxon>
        <taxon>Quercus</taxon>
    </lineage>
</organism>
<dbReference type="PANTHER" id="PTHR24186:SF38">
    <property type="entry name" value="ANKYRIN REPEAT FAMILY PROTEIN"/>
    <property type="match status" value="1"/>
</dbReference>
<dbReference type="PROSITE" id="PS50088">
    <property type="entry name" value="ANK_REPEAT"/>
    <property type="match status" value="1"/>
</dbReference>
<dbReference type="Gene3D" id="1.25.40.20">
    <property type="entry name" value="Ankyrin repeat-containing domain"/>
    <property type="match status" value="1"/>
</dbReference>
<comment type="caution">
    <text evidence="11">The sequence shown here is derived from an EMBL/GenBank/DDBJ whole genome shotgun (WGS) entry which is preliminary data.</text>
</comment>
<evidence type="ECO:0000256" key="2">
    <source>
        <dbReference type="ARBA" id="ARBA00022692"/>
    </source>
</evidence>
<sequence>MDPRLFEAIAGNDKNGFINLVQENDNFLEQRTVSSRSTVLHLASRFGHIELVMEILKLHPMVGAEDIKLETPLHEACRQGHTEILKLLLETNPWAAVKLNADNRSAFFIACCHGHFDLVKLLSNQSWLPGLEDERFVPTCLHVATSRGHTGVVRELLNVLPHFVWKVDGNGLPVTKDFGDPPNKENSEAHSPHHQVEEANKIQNDNTAKPDSSLEKKISSLTNLQLHKVLSRRQRVKLTKLHNDRRSREKETHREALQNARNTIILVAILIATVTFTAGLSPPGGGVYQQESSIGNSSSRVAGATPFKSWLAVSFVATSYVVATWIILPHGHWKEWILAISAATMGTLFFCLGVVLARHWLRKSKWVKDNGKTKKKGIVALAPTEGKTQSQSAKPDIKLDIKSHSTNSNTRDVTRSESKSNSSTNSDVSSCRGLGYHAY</sequence>
<feature type="repeat" description="ANK" evidence="7">
    <location>
        <begin position="68"/>
        <end position="90"/>
    </location>
</feature>
<dbReference type="Proteomes" id="UP000237347">
    <property type="component" value="Unassembled WGS sequence"/>
</dbReference>
<dbReference type="SMART" id="SM00248">
    <property type="entry name" value="ANK"/>
    <property type="match status" value="4"/>
</dbReference>
<evidence type="ECO:0000313" key="11">
    <source>
        <dbReference type="EMBL" id="KAK7845274.1"/>
    </source>
</evidence>
<feature type="domain" description="PGG" evidence="10">
    <location>
        <begin position="255"/>
        <end position="345"/>
    </location>
</feature>
<keyword evidence="6 9" id="KW-0472">Membrane</keyword>
<dbReference type="InterPro" id="IPR036770">
    <property type="entry name" value="Ankyrin_rpt-contain_sf"/>
</dbReference>
<keyword evidence="3" id="KW-0677">Repeat</keyword>
<feature type="region of interest" description="Disordered" evidence="8">
    <location>
        <begin position="378"/>
        <end position="439"/>
    </location>
</feature>
<dbReference type="Pfam" id="PF12796">
    <property type="entry name" value="Ank_2"/>
    <property type="match status" value="1"/>
</dbReference>
<evidence type="ECO:0000256" key="8">
    <source>
        <dbReference type="SAM" id="MobiDB-lite"/>
    </source>
</evidence>
<dbReference type="GO" id="GO:0005886">
    <property type="term" value="C:plasma membrane"/>
    <property type="evidence" value="ECO:0007669"/>
    <property type="project" value="TreeGrafter"/>
</dbReference>
<feature type="transmembrane region" description="Helical" evidence="9">
    <location>
        <begin position="309"/>
        <end position="330"/>
    </location>
</feature>
<proteinExistence type="predicted"/>
<keyword evidence="4 9" id="KW-1133">Transmembrane helix</keyword>
<evidence type="ECO:0000256" key="9">
    <source>
        <dbReference type="SAM" id="Phobius"/>
    </source>
</evidence>
<keyword evidence="2 9" id="KW-0812">Transmembrane</keyword>
<dbReference type="Pfam" id="PF13962">
    <property type="entry name" value="PGG"/>
    <property type="match status" value="1"/>
</dbReference>
<keyword evidence="5 7" id="KW-0040">ANK repeat</keyword>
<accession>A0AAW0L154</accession>
<comment type="subcellular location">
    <subcellularLocation>
        <location evidence="1">Membrane</location>
        <topology evidence="1">Multi-pass membrane protein</topology>
    </subcellularLocation>
</comment>
<dbReference type="InterPro" id="IPR002110">
    <property type="entry name" value="Ankyrin_rpt"/>
</dbReference>